<reference evidence="1" key="1">
    <citation type="journal article" date="2020" name="Nature">
        <title>Giant virus diversity and host interactions through global metagenomics.</title>
        <authorList>
            <person name="Schulz F."/>
            <person name="Roux S."/>
            <person name="Paez-Espino D."/>
            <person name="Jungbluth S."/>
            <person name="Walsh D.A."/>
            <person name="Denef V.J."/>
            <person name="McMahon K.D."/>
            <person name="Konstantinidis K.T."/>
            <person name="Eloe-Fadrosh E.A."/>
            <person name="Kyrpides N.C."/>
            <person name="Woyke T."/>
        </authorList>
    </citation>
    <scope>NUCLEOTIDE SEQUENCE</scope>
    <source>
        <strain evidence="1">GVMAG-M-3300018080-19</strain>
    </source>
</reference>
<dbReference type="AlphaFoldDB" id="A0A6C0BQC9"/>
<dbReference type="EMBL" id="MN739207">
    <property type="protein sequence ID" value="QHS93598.1"/>
    <property type="molecule type" value="Genomic_DNA"/>
</dbReference>
<sequence length="132" mass="14813">MSCQRKHLKSLVNQGYSIPVSAFETPGAPGVPCECAGFNPMLRAYGGPFTPDGKRVNFYQDSWVPWNTRINPLRIEPEQYPTDSYAYYQTAYNAGFMPIPNLVSSSGHFATLPVQYMHGDYTYTNPQAGTFR</sequence>
<organism evidence="1">
    <name type="scientific">viral metagenome</name>
    <dbReference type="NCBI Taxonomy" id="1070528"/>
    <lineage>
        <taxon>unclassified sequences</taxon>
        <taxon>metagenomes</taxon>
        <taxon>organismal metagenomes</taxon>
    </lineage>
</organism>
<evidence type="ECO:0000313" key="1">
    <source>
        <dbReference type="EMBL" id="QHS93598.1"/>
    </source>
</evidence>
<proteinExistence type="predicted"/>
<name>A0A6C0BQC9_9ZZZZ</name>
<protein>
    <submittedName>
        <fullName evidence="1">Uncharacterized protein</fullName>
    </submittedName>
</protein>
<accession>A0A6C0BQC9</accession>